<evidence type="ECO:0000313" key="2">
    <source>
        <dbReference type="Proteomes" id="UP001295794"/>
    </source>
</evidence>
<accession>A0AAD2GYE9</accession>
<sequence>MTKTGNYRPPEPAYEDCALVLLDKPLPALPIVVMKFITSASSSYRHVLPNGLVLRWSTAADKAGCVLTSCLGLQQQEGQETERGIKFIEPLTDDSVYNGSSTNWAICVDPAAPTTSAEEADSADYPAQMRRLARSATERVVALLYYLPGTIAFDGGLATLQLGQVHVVACKPAYRVHGEKSGGAHIMQMLFDMVNARAMQDGCACMLVSGIPAYYRTQGYEYGLRLGSGLVTHPSALSPPKSADAGRYALRQATQNDVSDLLKMALTSRETADLFFSRKDDAALRLQLEHLVASDTAPFFVLETTSQADETPHIVAAVGVVHHNPGGTRAFMHPLLWDGEEDACAVTAALVPLLGPALEEAARKIVSEVKTITTLRWLVPDAHPLFRWLLANQVAITPPDNSEYDHMSVSWIAIPEFTTFFQALLPALNARLARAPFGKNYSAVLRIKASASGAGAIALRVSHGTVSIDPTPSREESNVMMPPAALIQLCMGFLEWRELKAVFPDFSVEGGVLPLVEVLFPKRSLGSVVNW</sequence>
<name>A0AAD2GYE9_9AGAR</name>
<organism evidence="1 2">
    <name type="scientific">Mycena citricolor</name>
    <dbReference type="NCBI Taxonomy" id="2018698"/>
    <lineage>
        <taxon>Eukaryota</taxon>
        <taxon>Fungi</taxon>
        <taxon>Dikarya</taxon>
        <taxon>Basidiomycota</taxon>
        <taxon>Agaricomycotina</taxon>
        <taxon>Agaricomycetes</taxon>
        <taxon>Agaricomycetidae</taxon>
        <taxon>Agaricales</taxon>
        <taxon>Marasmiineae</taxon>
        <taxon>Mycenaceae</taxon>
        <taxon>Mycena</taxon>
    </lineage>
</organism>
<dbReference type="InterPro" id="IPR016181">
    <property type="entry name" value="Acyl_CoA_acyltransferase"/>
</dbReference>
<comment type="caution">
    <text evidence="1">The sequence shown here is derived from an EMBL/GenBank/DDBJ whole genome shotgun (WGS) entry which is preliminary data.</text>
</comment>
<evidence type="ECO:0000313" key="1">
    <source>
        <dbReference type="EMBL" id="CAK5266218.1"/>
    </source>
</evidence>
<dbReference type="SUPFAM" id="SSF55729">
    <property type="entry name" value="Acyl-CoA N-acyltransferases (Nat)"/>
    <property type="match status" value="1"/>
</dbReference>
<dbReference type="Gene3D" id="3.40.630.30">
    <property type="match status" value="1"/>
</dbReference>
<dbReference type="EMBL" id="CAVNYO010000108">
    <property type="protein sequence ID" value="CAK5266218.1"/>
    <property type="molecule type" value="Genomic_DNA"/>
</dbReference>
<gene>
    <name evidence="1" type="ORF">MYCIT1_LOCUS7835</name>
</gene>
<keyword evidence="2" id="KW-1185">Reference proteome</keyword>
<dbReference type="Proteomes" id="UP001295794">
    <property type="component" value="Unassembled WGS sequence"/>
</dbReference>
<reference evidence="1" key="1">
    <citation type="submission" date="2023-11" db="EMBL/GenBank/DDBJ databases">
        <authorList>
            <person name="De Vega J J."/>
            <person name="De Vega J J."/>
        </authorList>
    </citation>
    <scope>NUCLEOTIDE SEQUENCE</scope>
</reference>
<protein>
    <submittedName>
        <fullName evidence="1">Uncharacterized protein</fullName>
    </submittedName>
</protein>
<dbReference type="AlphaFoldDB" id="A0AAD2GYE9"/>
<proteinExistence type="predicted"/>